<evidence type="ECO:0000313" key="2">
    <source>
        <dbReference type="EMBL" id="SVB23463.1"/>
    </source>
</evidence>
<sequence>RGKPRAQRHPRRTCRRGSEALSRGRTGLAHRRTPNEVRRLDGNHLHEDLGLLV</sequence>
<evidence type="ECO:0000256" key="1">
    <source>
        <dbReference type="SAM" id="MobiDB-lite"/>
    </source>
</evidence>
<feature type="non-terminal residue" evidence="2">
    <location>
        <position position="1"/>
    </location>
</feature>
<name>A0A382CDT3_9ZZZZ</name>
<protein>
    <submittedName>
        <fullName evidence="2">Uncharacterized protein</fullName>
    </submittedName>
</protein>
<organism evidence="2">
    <name type="scientific">marine metagenome</name>
    <dbReference type="NCBI Taxonomy" id="408172"/>
    <lineage>
        <taxon>unclassified sequences</taxon>
        <taxon>metagenomes</taxon>
        <taxon>ecological metagenomes</taxon>
    </lineage>
</organism>
<feature type="non-terminal residue" evidence="2">
    <location>
        <position position="53"/>
    </location>
</feature>
<accession>A0A382CDT3</accession>
<reference evidence="2" key="1">
    <citation type="submission" date="2018-05" db="EMBL/GenBank/DDBJ databases">
        <authorList>
            <person name="Lanie J.A."/>
            <person name="Ng W.-L."/>
            <person name="Kazmierczak K.M."/>
            <person name="Andrzejewski T.M."/>
            <person name="Davidsen T.M."/>
            <person name="Wayne K.J."/>
            <person name="Tettelin H."/>
            <person name="Glass J.I."/>
            <person name="Rusch D."/>
            <person name="Podicherti R."/>
            <person name="Tsui H.-C.T."/>
            <person name="Winkler M.E."/>
        </authorList>
    </citation>
    <scope>NUCLEOTIDE SEQUENCE</scope>
</reference>
<proteinExistence type="predicted"/>
<dbReference type="EMBL" id="UINC01033732">
    <property type="protein sequence ID" value="SVB23463.1"/>
    <property type="molecule type" value="Genomic_DNA"/>
</dbReference>
<gene>
    <name evidence="2" type="ORF">METZ01_LOCUS176317</name>
</gene>
<dbReference type="AlphaFoldDB" id="A0A382CDT3"/>
<feature type="compositionally biased region" description="Basic residues" evidence="1">
    <location>
        <begin position="1"/>
        <end position="15"/>
    </location>
</feature>
<feature type="region of interest" description="Disordered" evidence="1">
    <location>
        <begin position="1"/>
        <end position="34"/>
    </location>
</feature>